<evidence type="ECO:0000256" key="7">
    <source>
        <dbReference type="ARBA" id="ARBA00040167"/>
    </source>
</evidence>
<dbReference type="GO" id="GO:0004852">
    <property type="term" value="F:uroporphyrinogen-III synthase activity"/>
    <property type="evidence" value="ECO:0007669"/>
    <property type="project" value="UniProtKB-UniRule"/>
</dbReference>
<name>A0A7H9CL22_9BACT</name>
<evidence type="ECO:0000256" key="5">
    <source>
        <dbReference type="ARBA" id="ARBA00023244"/>
    </source>
</evidence>
<dbReference type="InterPro" id="IPR003754">
    <property type="entry name" value="4pyrrol_synth_uPrphyn_synth"/>
</dbReference>
<evidence type="ECO:0000256" key="6">
    <source>
        <dbReference type="ARBA" id="ARBA00037589"/>
    </source>
</evidence>
<keyword evidence="5 9" id="KW-0627">Porphyrin biosynthesis</keyword>
<dbReference type="GO" id="GO:0006782">
    <property type="term" value="P:protoporphyrinogen IX biosynthetic process"/>
    <property type="evidence" value="ECO:0007669"/>
    <property type="project" value="UniProtKB-UniRule"/>
</dbReference>
<comment type="catalytic activity">
    <reaction evidence="8 9">
        <text>hydroxymethylbilane = uroporphyrinogen III + H2O</text>
        <dbReference type="Rhea" id="RHEA:18965"/>
        <dbReference type="ChEBI" id="CHEBI:15377"/>
        <dbReference type="ChEBI" id="CHEBI:57308"/>
        <dbReference type="ChEBI" id="CHEBI:57845"/>
        <dbReference type="EC" id="4.2.1.75"/>
    </reaction>
</comment>
<dbReference type="KEGG" id="cinf:CINF_0419"/>
<organism evidence="11 12">
    <name type="scientific">Candidatus Campylobacter infans</name>
    <dbReference type="NCBI Taxonomy" id="2561898"/>
    <lineage>
        <taxon>Bacteria</taxon>
        <taxon>Pseudomonadati</taxon>
        <taxon>Campylobacterota</taxon>
        <taxon>Epsilonproteobacteria</taxon>
        <taxon>Campylobacterales</taxon>
        <taxon>Campylobacteraceae</taxon>
        <taxon>Campylobacter</taxon>
    </lineage>
</organism>
<comment type="pathway">
    <text evidence="1 9">Porphyrin-containing compound metabolism; protoporphyrin-IX biosynthesis; coproporphyrinogen-III from 5-aminolevulinate: step 3/4.</text>
</comment>
<dbReference type="EMBL" id="CP049075">
    <property type="protein sequence ID" value="QLI04954.1"/>
    <property type="molecule type" value="Genomic_DNA"/>
</dbReference>
<dbReference type="Gene3D" id="3.40.50.10090">
    <property type="match status" value="2"/>
</dbReference>
<protein>
    <recommendedName>
        <fullName evidence="7 9">Uroporphyrinogen-III synthase</fullName>
        <ecNumber evidence="3 9">4.2.1.75</ecNumber>
    </recommendedName>
</protein>
<feature type="domain" description="Tetrapyrrole biosynthesis uroporphyrinogen III synthase" evidence="10">
    <location>
        <begin position="30"/>
        <end position="207"/>
    </location>
</feature>
<sequence length="218" mass="24158">MSKIYLCSNTKINDKNVENLSLCKIKFMPFKLDLNAYDALILTSKNAIKALRFNHISPNVKMQVFAIGKNSASSAKRYGFSDIYTAKNSLGNAFGLEILPFLKDKKALYICASKRASKLDEILCQNGVDLHTQIAYENIIKTEINALKAPPKNSVLIFTSPLNVKAFLTHFSWDTSYEAIAIGATTAAALNFICKPKIAKNQTIKECLNLAKQQLTKG</sequence>
<evidence type="ECO:0000256" key="3">
    <source>
        <dbReference type="ARBA" id="ARBA00013109"/>
    </source>
</evidence>
<dbReference type="PANTHER" id="PTHR38042:SF1">
    <property type="entry name" value="UROPORPHYRINOGEN-III SYNTHASE, CHLOROPLASTIC"/>
    <property type="match status" value="1"/>
</dbReference>
<evidence type="ECO:0000256" key="8">
    <source>
        <dbReference type="ARBA" id="ARBA00048617"/>
    </source>
</evidence>
<evidence type="ECO:0000256" key="4">
    <source>
        <dbReference type="ARBA" id="ARBA00023239"/>
    </source>
</evidence>
<evidence type="ECO:0000313" key="11">
    <source>
        <dbReference type="EMBL" id="QLI04954.1"/>
    </source>
</evidence>
<proteinExistence type="inferred from homology"/>
<dbReference type="Pfam" id="PF02602">
    <property type="entry name" value="HEM4"/>
    <property type="match status" value="1"/>
</dbReference>
<evidence type="ECO:0000256" key="2">
    <source>
        <dbReference type="ARBA" id="ARBA00008133"/>
    </source>
</evidence>
<evidence type="ECO:0000256" key="1">
    <source>
        <dbReference type="ARBA" id="ARBA00004772"/>
    </source>
</evidence>
<comment type="function">
    <text evidence="6 9">Catalyzes cyclization of the linear tetrapyrrole, hydroxymethylbilane, to the macrocyclic uroporphyrinogen III.</text>
</comment>
<dbReference type="EC" id="4.2.1.75" evidence="3 9"/>
<keyword evidence="12" id="KW-1185">Reference proteome</keyword>
<dbReference type="InterPro" id="IPR039793">
    <property type="entry name" value="UROS/Hem4"/>
</dbReference>
<dbReference type="PANTHER" id="PTHR38042">
    <property type="entry name" value="UROPORPHYRINOGEN-III SYNTHASE, CHLOROPLASTIC"/>
    <property type="match status" value="1"/>
</dbReference>
<dbReference type="RefSeq" id="WP_179975571.1">
    <property type="nucleotide sequence ID" value="NZ_CP049075.1"/>
</dbReference>
<comment type="similarity">
    <text evidence="2 9">Belongs to the uroporphyrinogen-III synthase family.</text>
</comment>
<dbReference type="Proteomes" id="UP000509414">
    <property type="component" value="Chromosome"/>
</dbReference>
<reference evidence="11 12" key="1">
    <citation type="submission" date="2020-02" db="EMBL/GenBank/DDBJ databases">
        <title>Complete genome sequence of the novel Campylobacter species Candidatus Campylobacter infans.</title>
        <authorList>
            <person name="Duim B."/>
            <person name="Zomer A."/>
            <person name="van der Graaf L."/>
            <person name="Wagenaar J."/>
        </authorList>
    </citation>
    <scope>NUCLEOTIDE SEQUENCE [LARGE SCALE GENOMIC DNA]</scope>
    <source>
        <strain evidence="11 12">19S00001</strain>
    </source>
</reference>
<accession>A0A7H9CL22</accession>
<gene>
    <name evidence="11" type="primary">hemD</name>
    <name evidence="11" type="ORF">CINF_0419</name>
</gene>
<evidence type="ECO:0000313" key="12">
    <source>
        <dbReference type="Proteomes" id="UP000509414"/>
    </source>
</evidence>
<evidence type="ECO:0000256" key="9">
    <source>
        <dbReference type="RuleBase" id="RU366031"/>
    </source>
</evidence>
<dbReference type="GO" id="GO:0006780">
    <property type="term" value="P:uroporphyrinogen III biosynthetic process"/>
    <property type="evidence" value="ECO:0007669"/>
    <property type="project" value="UniProtKB-UniRule"/>
</dbReference>
<dbReference type="InterPro" id="IPR036108">
    <property type="entry name" value="4pyrrol_syn_uPrphyn_synt_sf"/>
</dbReference>
<evidence type="ECO:0000259" key="10">
    <source>
        <dbReference type="Pfam" id="PF02602"/>
    </source>
</evidence>
<dbReference type="SUPFAM" id="SSF69618">
    <property type="entry name" value="HemD-like"/>
    <property type="match status" value="1"/>
</dbReference>
<dbReference type="AlphaFoldDB" id="A0A7H9CL22"/>
<keyword evidence="4 9" id="KW-0456">Lyase</keyword>